<dbReference type="InterPro" id="IPR015927">
    <property type="entry name" value="Peptidase_S24_S26A/B/C"/>
</dbReference>
<dbReference type="Gene3D" id="2.10.109.10">
    <property type="entry name" value="Umud Fragment, subunit A"/>
    <property type="match status" value="1"/>
</dbReference>
<dbReference type="SUPFAM" id="SSF51306">
    <property type="entry name" value="LexA/Signal peptidase"/>
    <property type="match status" value="1"/>
</dbReference>
<dbReference type="Pfam" id="PF00717">
    <property type="entry name" value="Peptidase_S24"/>
    <property type="match status" value="1"/>
</dbReference>
<accession>A0A0F7K2M9</accession>
<feature type="domain" description="Peptidase S24/S26A/S26B/S26C" evidence="1">
    <location>
        <begin position="8"/>
        <end position="91"/>
    </location>
</feature>
<dbReference type="Proteomes" id="UP000034410">
    <property type="component" value="Chromosome"/>
</dbReference>
<reference evidence="2 3" key="1">
    <citation type="journal article" date="2015" name="Genome Announc.">
        <title>Complete Genome Sequence of Sedimenticola thiotaurini Strain SIP-G1, a Polyphosphate- and Polyhydroxyalkanoate-Accumulating Sulfur-Oxidizing Gammaproteobacterium Isolated from Salt Marsh Sediments.</title>
        <authorList>
            <person name="Flood B.E."/>
            <person name="Jones D.S."/>
            <person name="Bailey J.V."/>
        </authorList>
    </citation>
    <scope>NUCLEOTIDE SEQUENCE [LARGE SCALE GENOMIC DNA]</scope>
    <source>
        <strain evidence="2 3">SIP-G1</strain>
    </source>
</reference>
<organism evidence="2 3">
    <name type="scientific">Sedimenticola thiotaurini</name>
    <dbReference type="NCBI Taxonomy" id="1543721"/>
    <lineage>
        <taxon>Bacteria</taxon>
        <taxon>Pseudomonadati</taxon>
        <taxon>Pseudomonadota</taxon>
        <taxon>Gammaproteobacteria</taxon>
        <taxon>Chromatiales</taxon>
        <taxon>Sedimenticolaceae</taxon>
        <taxon>Sedimenticola</taxon>
    </lineage>
</organism>
<dbReference type="InterPro" id="IPR039418">
    <property type="entry name" value="LexA-like"/>
</dbReference>
<dbReference type="InterPro" id="IPR036286">
    <property type="entry name" value="LexA/Signal_pep-like_sf"/>
</dbReference>
<sequence>MTQDCSYNELYALQVLDDSMEPEFPVKCIIVIEPSEVCASGAYVIITVDGERLFRQWVRDADGRVRLNALNPQYPSIELAGTNHKIEGVIVQRNIRRKIKHYKPYEENNGLAS</sequence>
<dbReference type="EMBL" id="CP011412">
    <property type="protein sequence ID" value="AKH21824.1"/>
    <property type="molecule type" value="Genomic_DNA"/>
</dbReference>
<dbReference type="OrthoDB" id="9791537at2"/>
<dbReference type="AlphaFoldDB" id="A0A0F7K2M9"/>
<dbReference type="CDD" id="cd06529">
    <property type="entry name" value="S24_LexA-like"/>
    <property type="match status" value="1"/>
</dbReference>
<evidence type="ECO:0000259" key="1">
    <source>
        <dbReference type="Pfam" id="PF00717"/>
    </source>
</evidence>
<evidence type="ECO:0000313" key="3">
    <source>
        <dbReference type="Proteomes" id="UP000034410"/>
    </source>
</evidence>
<dbReference type="KEGG" id="seds:AAY24_17405"/>
<protein>
    <submittedName>
        <fullName evidence="2">Repressor</fullName>
    </submittedName>
</protein>
<proteinExistence type="predicted"/>
<gene>
    <name evidence="2" type="ORF">AAY24_17405</name>
</gene>
<keyword evidence="3" id="KW-1185">Reference proteome</keyword>
<dbReference type="RefSeq" id="WP_046860745.1">
    <property type="nucleotide sequence ID" value="NZ_CP011412.1"/>
</dbReference>
<name>A0A0F7K2M9_9GAMM</name>
<evidence type="ECO:0000313" key="2">
    <source>
        <dbReference type="EMBL" id="AKH21824.1"/>
    </source>
</evidence>